<dbReference type="GO" id="GO:0016987">
    <property type="term" value="F:sigma factor activity"/>
    <property type="evidence" value="ECO:0007669"/>
    <property type="project" value="UniProtKB-KW"/>
</dbReference>
<dbReference type="NCBIfam" id="TIGR02985">
    <property type="entry name" value="Sig70_bacteroi1"/>
    <property type="match status" value="1"/>
</dbReference>
<dbReference type="SUPFAM" id="SSF88946">
    <property type="entry name" value="Sigma2 domain of RNA polymerase sigma factors"/>
    <property type="match status" value="1"/>
</dbReference>
<feature type="domain" description="RNA polymerase sigma factor 70 region 4 type 2" evidence="6">
    <location>
        <begin position="120"/>
        <end position="170"/>
    </location>
</feature>
<dbReference type="InterPro" id="IPR014284">
    <property type="entry name" value="RNA_pol_sigma-70_dom"/>
</dbReference>
<dbReference type="CDD" id="cd06171">
    <property type="entry name" value="Sigma70_r4"/>
    <property type="match status" value="1"/>
</dbReference>
<evidence type="ECO:0000313" key="7">
    <source>
        <dbReference type="EMBL" id="KOH44600.1"/>
    </source>
</evidence>
<gene>
    <name evidence="7" type="ORF">NC99_25850</name>
</gene>
<evidence type="ECO:0000256" key="1">
    <source>
        <dbReference type="ARBA" id="ARBA00010641"/>
    </source>
</evidence>
<dbReference type="STRING" id="1409788.NC99_25850"/>
<sequence length="195" mass="22736">MNASRNKQLYLDNGHLNLSLLFQEYSQPLFYYALKFVDQEVAKDVVQDVFFKLWEDQSLNVSSSLNGLLFTMVRNKCLQHLEKQKVRSRYQEEVVSQMREDEILFYSSGASSLIEKELQMQLQQAIEALPEKCREVFVMSRFQDKMHKEIAAELGVSVKMVEKHISKALQIIRVQLKDYLPLLVLFPSCFSSSVK</sequence>
<dbReference type="InterPro" id="IPR039425">
    <property type="entry name" value="RNA_pol_sigma-70-like"/>
</dbReference>
<reference evidence="8" key="1">
    <citation type="submission" date="2015-07" db="EMBL/GenBank/DDBJ databases">
        <title>Genome sequencing of Sunxiuqinia dokdonensis strain SK.</title>
        <authorList>
            <person name="Ahn S."/>
            <person name="Kim B.-C."/>
        </authorList>
    </citation>
    <scope>NUCLEOTIDE SEQUENCE [LARGE SCALE GENOMIC DNA]</scope>
    <source>
        <strain evidence="8">SK</strain>
    </source>
</reference>
<dbReference type="InterPro" id="IPR013325">
    <property type="entry name" value="RNA_pol_sigma_r2"/>
</dbReference>
<evidence type="ECO:0000313" key="8">
    <source>
        <dbReference type="Proteomes" id="UP000036958"/>
    </source>
</evidence>
<dbReference type="Pfam" id="PF04542">
    <property type="entry name" value="Sigma70_r2"/>
    <property type="match status" value="1"/>
</dbReference>
<dbReference type="NCBIfam" id="TIGR02937">
    <property type="entry name" value="sigma70-ECF"/>
    <property type="match status" value="1"/>
</dbReference>
<dbReference type="SUPFAM" id="SSF88659">
    <property type="entry name" value="Sigma3 and sigma4 domains of RNA polymerase sigma factors"/>
    <property type="match status" value="1"/>
</dbReference>
<name>A0A0L8V7Y9_9BACT</name>
<dbReference type="InterPro" id="IPR014327">
    <property type="entry name" value="RNA_pol_sigma70_bacteroid"/>
</dbReference>
<dbReference type="InterPro" id="IPR007627">
    <property type="entry name" value="RNA_pol_sigma70_r2"/>
</dbReference>
<dbReference type="Proteomes" id="UP000036958">
    <property type="component" value="Unassembled WGS sequence"/>
</dbReference>
<keyword evidence="2" id="KW-0805">Transcription regulation</keyword>
<evidence type="ECO:0008006" key="9">
    <source>
        <dbReference type="Google" id="ProtNLM"/>
    </source>
</evidence>
<keyword evidence="8" id="KW-1185">Reference proteome</keyword>
<dbReference type="InterPro" id="IPR013324">
    <property type="entry name" value="RNA_pol_sigma_r3/r4-like"/>
</dbReference>
<dbReference type="Gene3D" id="1.10.1740.10">
    <property type="match status" value="1"/>
</dbReference>
<proteinExistence type="inferred from homology"/>
<dbReference type="Gene3D" id="1.10.10.10">
    <property type="entry name" value="Winged helix-like DNA-binding domain superfamily/Winged helix DNA-binding domain"/>
    <property type="match status" value="1"/>
</dbReference>
<dbReference type="AlphaFoldDB" id="A0A0L8V7Y9"/>
<evidence type="ECO:0000256" key="3">
    <source>
        <dbReference type="ARBA" id="ARBA00023082"/>
    </source>
</evidence>
<dbReference type="EMBL" id="LGIA01000159">
    <property type="protein sequence ID" value="KOH44600.1"/>
    <property type="molecule type" value="Genomic_DNA"/>
</dbReference>
<dbReference type="RefSeq" id="WP_053183946.1">
    <property type="nucleotide sequence ID" value="NZ_LGIA01000159.1"/>
</dbReference>
<comment type="caution">
    <text evidence="7">The sequence shown here is derived from an EMBL/GenBank/DDBJ whole genome shotgun (WGS) entry which is preliminary data.</text>
</comment>
<dbReference type="PANTHER" id="PTHR43133:SF46">
    <property type="entry name" value="RNA POLYMERASE SIGMA-70 FACTOR ECF SUBFAMILY"/>
    <property type="match status" value="1"/>
</dbReference>
<accession>A0A0L8V7Y9</accession>
<feature type="domain" description="RNA polymerase sigma-70 region 2" evidence="5">
    <location>
        <begin position="21"/>
        <end position="85"/>
    </location>
</feature>
<protein>
    <recommendedName>
        <fullName evidence="9">RNA polymerase sigma-70 factor</fullName>
    </recommendedName>
</protein>
<dbReference type="PANTHER" id="PTHR43133">
    <property type="entry name" value="RNA POLYMERASE ECF-TYPE SIGMA FACTO"/>
    <property type="match status" value="1"/>
</dbReference>
<dbReference type="OrthoDB" id="1453134at2"/>
<keyword evidence="3" id="KW-0731">Sigma factor</keyword>
<dbReference type="Pfam" id="PF08281">
    <property type="entry name" value="Sigma70_r4_2"/>
    <property type="match status" value="1"/>
</dbReference>
<evidence type="ECO:0000259" key="6">
    <source>
        <dbReference type="Pfam" id="PF08281"/>
    </source>
</evidence>
<evidence type="ECO:0000256" key="4">
    <source>
        <dbReference type="ARBA" id="ARBA00023163"/>
    </source>
</evidence>
<organism evidence="7 8">
    <name type="scientific">Sunxiuqinia dokdonensis</name>
    <dbReference type="NCBI Taxonomy" id="1409788"/>
    <lineage>
        <taxon>Bacteria</taxon>
        <taxon>Pseudomonadati</taxon>
        <taxon>Bacteroidota</taxon>
        <taxon>Bacteroidia</taxon>
        <taxon>Marinilabiliales</taxon>
        <taxon>Prolixibacteraceae</taxon>
        <taxon>Sunxiuqinia</taxon>
    </lineage>
</organism>
<evidence type="ECO:0000256" key="2">
    <source>
        <dbReference type="ARBA" id="ARBA00023015"/>
    </source>
</evidence>
<dbReference type="InterPro" id="IPR013249">
    <property type="entry name" value="RNA_pol_sigma70_r4_t2"/>
</dbReference>
<keyword evidence="4" id="KW-0804">Transcription</keyword>
<dbReference type="InterPro" id="IPR036388">
    <property type="entry name" value="WH-like_DNA-bd_sf"/>
</dbReference>
<dbReference type="GO" id="GO:0006352">
    <property type="term" value="P:DNA-templated transcription initiation"/>
    <property type="evidence" value="ECO:0007669"/>
    <property type="project" value="InterPro"/>
</dbReference>
<comment type="similarity">
    <text evidence="1">Belongs to the sigma-70 factor family. ECF subfamily.</text>
</comment>
<dbReference type="GO" id="GO:0003677">
    <property type="term" value="F:DNA binding"/>
    <property type="evidence" value="ECO:0007669"/>
    <property type="project" value="InterPro"/>
</dbReference>
<evidence type="ECO:0000259" key="5">
    <source>
        <dbReference type="Pfam" id="PF04542"/>
    </source>
</evidence>